<dbReference type="RefSeq" id="WP_092520379.1">
    <property type="nucleotide sequence ID" value="NZ_FNKO01000001.1"/>
</dbReference>
<accession>A0A1H0Y4I2</accession>
<gene>
    <name evidence="2" type="ORF">SAMN04489718_0214</name>
</gene>
<sequence>MVVPRTRTPSTSSPVVGHGQRHLSPELKNLLHTGPFDVALRAAIRTSRLSLERIQHRLHLRGTPVSITALSYWQSGRRRPERPDSLAALRELEDVLGIPGGALSALLGPPKPRGRSRAESSAPPLTSIWSDNASAAGMLSRLDTSADAHLTRLSQHDVLDIDGAGKQRGLHVRQLVQAERNGVDRWVTVFDNSGTNVAPPAIRTLNGCHLGQVLSDHENGVVVAELLFERALEKGETALLEYEIAHGPEGLVGTDQDHTYSRRFRLPVREYLVELRFDPENPPARCENFTVCSDGSEREAPSSMSLDSRGRTHAVALDFGRGSFCVRWEPARSTATIPAARLPHALDEEDPGGHARRFR</sequence>
<dbReference type="OrthoDB" id="3690688at2"/>
<proteinExistence type="predicted"/>
<feature type="region of interest" description="Disordered" evidence="1">
    <location>
        <begin position="1"/>
        <end position="20"/>
    </location>
</feature>
<evidence type="ECO:0000256" key="1">
    <source>
        <dbReference type="SAM" id="MobiDB-lite"/>
    </source>
</evidence>
<dbReference type="InterPro" id="IPR001387">
    <property type="entry name" value="Cro/C1-type_HTH"/>
</dbReference>
<organism evidence="2 3">
    <name type="scientific">Actinopolyspora saharensis</name>
    <dbReference type="NCBI Taxonomy" id="995062"/>
    <lineage>
        <taxon>Bacteria</taxon>
        <taxon>Bacillati</taxon>
        <taxon>Actinomycetota</taxon>
        <taxon>Actinomycetes</taxon>
        <taxon>Actinopolysporales</taxon>
        <taxon>Actinopolysporaceae</taxon>
        <taxon>Actinopolyspora</taxon>
    </lineage>
</organism>
<evidence type="ECO:0000313" key="2">
    <source>
        <dbReference type="EMBL" id="SDQ09981.1"/>
    </source>
</evidence>
<dbReference type="STRING" id="995062.SAMN04489718_0214"/>
<name>A0A1H0Y4I2_9ACTN</name>
<dbReference type="Proteomes" id="UP000199301">
    <property type="component" value="Unassembled WGS sequence"/>
</dbReference>
<dbReference type="CDD" id="cd00093">
    <property type="entry name" value="HTH_XRE"/>
    <property type="match status" value="1"/>
</dbReference>
<dbReference type="AlphaFoldDB" id="A0A1H0Y4I2"/>
<protein>
    <submittedName>
        <fullName evidence="2">Uncharacterized protein</fullName>
    </submittedName>
</protein>
<keyword evidence="3" id="KW-1185">Reference proteome</keyword>
<feature type="region of interest" description="Disordered" evidence="1">
    <location>
        <begin position="105"/>
        <end position="127"/>
    </location>
</feature>
<reference evidence="3" key="1">
    <citation type="submission" date="2016-10" db="EMBL/GenBank/DDBJ databases">
        <authorList>
            <person name="Varghese N."/>
            <person name="Submissions S."/>
        </authorList>
    </citation>
    <scope>NUCLEOTIDE SEQUENCE [LARGE SCALE GENOMIC DNA]</scope>
    <source>
        <strain evidence="3">DSM 45459</strain>
    </source>
</reference>
<evidence type="ECO:0000313" key="3">
    <source>
        <dbReference type="Proteomes" id="UP000199301"/>
    </source>
</evidence>
<dbReference type="EMBL" id="FNKO01000001">
    <property type="protein sequence ID" value="SDQ09981.1"/>
    <property type="molecule type" value="Genomic_DNA"/>
</dbReference>